<dbReference type="AlphaFoldDB" id="A0A917Q9U4"/>
<dbReference type="InterPro" id="IPR001173">
    <property type="entry name" value="Glyco_trans_2-like"/>
</dbReference>
<dbReference type="CDD" id="cd00761">
    <property type="entry name" value="Glyco_tranf_GTA_type"/>
    <property type="match status" value="2"/>
</dbReference>
<evidence type="ECO:0000259" key="2">
    <source>
        <dbReference type="Pfam" id="PF00535"/>
    </source>
</evidence>
<dbReference type="EMBL" id="BMMF01000007">
    <property type="protein sequence ID" value="GGK38275.1"/>
    <property type="molecule type" value="Genomic_DNA"/>
</dbReference>
<evidence type="ECO:0000313" key="3">
    <source>
        <dbReference type="EMBL" id="GGK38275.1"/>
    </source>
</evidence>
<dbReference type="Gene3D" id="3.90.550.10">
    <property type="entry name" value="Spore Coat Polysaccharide Biosynthesis Protein SpsA, Chain A"/>
    <property type="match status" value="2"/>
</dbReference>
<accession>A0A917Q9U4</accession>
<dbReference type="Proteomes" id="UP000600449">
    <property type="component" value="Unassembled WGS sequence"/>
</dbReference>
<dbReference type="RefSeq" id="WP_188913726.1">
    <property type="nucleotide sequence ID" value="NZ_BMMF01000007.1"/>
</dbReference>
<dbReference type="InterPro" id="IPR050834">
    <property type="entry name" value="Glycosyltransf_2"/>
</dbReference>
<feature type="compositionally biased region" description="Basic and acidic residues" evidence="1">
    <location>
        <begin position="522"/>
        <end position="533"/>
    </location>
</feature>
<comment type="caution">
    <text evidence="3">The sequence shown here is derived from an EMBL/GenBank/DDBJ whole genome shotgun (WGS) entry which is preliminary data.</text>
</comment>
<organism evidence="3 4">
    <name type="scientific">Salinarimonas ramus</name>
    <dbReference type="NCBI Taxonomy" id="690164"/>
    <lineage>
        <taxon>Bacteria</taxon>
        <taxon>Pseudomonadati</taxon>
        <taxon>Pseudomonadota</taxon>
        <taxon>Alphaproteobacteria</taxon>
        <taxon>Hyphomicrobiales</taxon>
        <taxon>Salinarimonadaceae</taxon>
        <taxon>Salinarimonas</taxon>
    </lineage>
</organism>
<evidence type="ECO:0000256" key="1">
    <source>
        <dbReference type="SAM" id="MobiDB-lite"/>
    </source>
</evidence>
<dbReference type="SUPFAM" id="SSF53448">
    <property type="entry name" value="Nucleotide-diphospho-sugar transferases"/>
    <property type="match status" value="2"/>
</dbReference>
<name>A0A917Q9U4_9HYPH</name>
<feature type="region of interest" description="Disordered" evidence="1">
    <location>
        <begin position="522"/>
        <end position="545"/>
    </location>
</feature>
<feature type="domain" description="Glycosyltransferase 2-like" evidence="2">
    <location>
        <begin position="5"/>
        <end position="128"/>
    </location>
</feature>
<dbReference type="Pfam" id="PF00535">
    <property type="entry name" value="Glycos_transf_2"/>
    <property type="match status" value="2"/>
</dbReference>
<keyword evidence="4" id="KW-1185">Reference proteome</keyword>
<dbReference type="PANTHER" id="PTHR43685">
    <property type="entry name" value="GLYCOSYLTRANSFERASE"/>
    <property type="match status" value="1"/>
</dbReference>
<gene>
    <name evidence="3" type="ORF">GCM10011322_26630</name>
</gene>
<dbReference type="InterPro" id="IPR029044">
    <property type="entry name" value="Nucleotide-diphossugar_trans"/>
</dbReference>
<protein>
    <recommendedName>
        <fullName evidence="2">Glycosyltransferase 2-like domain-containing protein</fullName>
    </recommendedName>
</protein>
<dbReference type="PANTHER" id="PTHR43685:SF11">
    <property type="entry name" value="GLYCOSYLTRANSFERASE TAGX-RELATED"/>
    <property type="match status" value="1"/>
</dbReference>
<sequence>MSIAVVVPALNSRSTLPATLRTLLAQTRPPDEILVVDNGSQDDTIAVALAFAPRVRVLSCARPGAAAARAAGAAASECERVMFLDADDVVAPDTLQALDTALDEAPDGVAACPWLRFEPHAEGYRVAPASCRERRVGEDALGAWLTGWYHPPCSVLWSRAAYRASGGWDPAIGVNDDGDLAMRALAAGVPLVTTSRGTGYYRRALEPASTLSGARARPDGLASRLLVLDRIAGILAREGRLDDARRTALARAYEIVQDDSGDVPSCAAARAAAIDAARALTRGDLPSRAKEAATRGPQPAPGAIVCEAPDPAAAPELDEPLVSVVIPAFRRVDTLPRAVESVLAQTRCRLEILVVDDASPDDTAEVARRLAARDPRVRLLRQETNGGVAAARNRGIAEARGDLIAFLDADDEWLPEKLARQIAALKQGGPRVGLVYTGVETLGAGGDRIVEPATRSGFLFADMLARNVLHGGGSNTLVPRFVFDVVGTFDETLPAAEDWEMWLRITRFFAVAAVEEPLIRYHDPAGDPAEDSRRRSRQRGPNRAARETILQRYRLEMRRAGVEHLFLIDTARRERAMGDGRGFARQLVRLARSASGRAHLARAALRRIPGAGGRGAAAETPP</sequence>
<proteinExistence type="predicted"/>
<reference evidence="3 4" key="1">
    <citation type="journal article" date="2014" name="Int. J. Syst. Evol. Microbiol.">
        <title>Complete genome sequence of Corynebacterium casei LMG S-19264T (=DSM 44701T), isolated from a smear-ripened cheese.</title>
        <authorList>
            <consortium name="US DOE Joint Genome Institute (JGI-PGF)"/>
            <person name="Walter F."/>
            <person name="Albersmeier A."/>
            <person name="Kalinowski J."/>
            <person name="Ruckert C."/>
        </authorList>
    </citation>
    <scope>NUCLEOTIDE SEQUENCE [LARGE SCALE GENOMIC DNA]</scope>
    <source>
        <strain evidence="3 4">CGMCC 1.9161</strain>
    </source>
</reference>
<feature type="domain" description="Glycosyltransferase 2-like" evidence="2">
    <location>
        <begin position="323"/>
        <end position="484"/>
    </location>
</feature>
<evidence type="ECO:0000313" key="4">
    <source>
        <dbReference type="Proteomes" id="UP000600449"/>
    </source>
</evidence>